<evidence type="ECO:0000313" key="1">
    <source>
        <dbReference type="EMBL" id="MEB3521028.1"/>
    </source>
</evidence>
<reference evidence="1 2" key="1">
    <citation type="submission" date="2024-01" db="EMBL/GenBank/DDBJ databases">
        <title>Description of Streptococcus dentalis sp. nov., Streptococcus gingivalis sp. nov., Streptococcus lingualis sp. nov. isolated from human oral cavity.</title>
        <authorList>
            <person name="Choi Y.S."/>
            <person name="Goo B.J."/>
            <person name="Bae J.W."/>
        </authorList>
    </citation>
    <scope>NUCLEOTIDE SEQUENCE [LARGE SCALE GENOMIC DNA]</scope>
    <source>
        <strain evidence="1 2">S2</strain>
    </source>
</reference>
<keyword evidence="2" id="KW-1185">Reference proteome</keyword>
<name>A0ABU6BBS1_9STRE</name>
<dbReference type="RefSeq" id="WP_324738347.1">
    <property type="nucleotide sequence ID" value="NZ_JAYKTO010000002.1"/>
</dbReference>
<organism evidence="1 2">
    <name type="scientific">Streptococcus gingivalis</name>
    <dbReference type="NCBI Taxonomy" id="3111861"/>
    <lineage>
        <taxon>Bacteria</taxon>
        <taxon>Bacillati</taxon>
        <taxon>Bacillota</taxon>
        <taxon>Bacilli</taxon>
        <taxon>Lactobacillales</taxon>
        <taxon>Streptococcaceae</taxon>
        <taxon>Streptococcus</taxon>
    </lineage>
</organism>
<protein>
    <recommendedName>
        <fullName evidence="3">Phage protein</fullName>
    </recommendedName>
</protein>
<sequence>MSLIDQFFEEYDNLMKRYGGVSNFFTIIGDKRVSGYINRSRRDGTMPPPTQLIKFEDYMDNQFLLECMQYYGDNYPEKMTIKMDMALDEFLIKHRPKGRRKKRELSVQLTLECAWALGA</sequence>
<dbReference type="Proteomes" id="UP001308656">
    <property type="component" value="Unassembled WGS sequence"/>
</dbReference>
<dbReference type="EMBL" id="JAYKTO010000002">
    <property type="protein sequence ID" value="MEB3521028.1"/>
    <property type="molecule type" value="Genomic_DNA"/>
</dbReference>
<gene>
    <name evidence="1" type="ORF">SM122_10765</name>
</gene>
<accession>A0ABU6BBS1</accession>
<proteinExistence type="predicted"/>
<evidence type="ECO:0008006" key="3">
    <source>
        <dbReference type="Google" id="ProtNLM"/>
    </source>
</evidence>
<evidence type="ECO:0000313" key="2">
    <source>
        <dbReference type="Proteomes" id="UP001308656"/>
    </source>
</evidence>
<comment type="caution">
    <text evidence="1">The sequence shown here is derived from an EMBL/GenBank/DDBJ whole genome shotgun (WGS) entry which is preliminary data.</text>
</comment>